<name>A0A939IIB5_CLOAM</name>
<dbReference type="SUPFAM" id="SSF46785">
    <property type="entry name" value="Winged helix' DNA-binding domain"/>
    <property type="match status" value="1"/>
</dbReference>
<dbReference type="GO" id="GO:0005737">
    <property type="term" value="C:cytoplasm"/>
    <property type="evidence" value="ECO:0007669"/>
    <property type="project" value="TreeGrafter"/>
</dbReference>
<dbReference type="SMART" id="SM00487">
    <property type="entry name" value="DEXDc"/>
    <property type="match status" value="1"/>
</dbReference>
<keyword evidence="5" id="KW-0547">Nucleotide-binding</keyword>
<comment type="cofactor">
    <cofactor evidence="1">
        <name>Mg(2+)</name>
        <dbReference type="ChEBI" id="CHEBI:18420"/>
    </cofactor>
</comment>
<comment type="similarity">
    <text evidence="3">Belongs to the helicase family. RecQ subfamily.</text>
</comment>
<dbReference type="FunFam" id="3.40.50.300:FF:000296">
    <property type="entry name" value="ATP-dependent DNA helicase RecQ"/>
    <property type="match status" value="1"/>
</dbReference>
<dbReference type="GO" id="GO:0003677">
    <property type="term" value="F:DNA binding"/>
    <property type="evidence" value="ECO:0007669"/>
    <property type="project" value="UniProtKB-KW"/>
</dbReference>
<evidence type="ECO:0000256" key="2">
    <source>
        <dbReference type="ARBA" id="ARBA00001947"/>
    </source>
</evidence>
<comment type="catalytic activity">
    <reaction evidence="15">
        <text>Couples ATP hydrolysis with the unwinding of duplex DNA by translocating in the 3'-5' direction.</text>
        <dbReference type="EC" id="5.6.2.4"/>
    </reaction>
</comment>
<dbReference type="InterPro" id="IPR032284">
    <property type="entry name" value="RecQ_Zn-bd"/>
</dbReference>
<keyword evidence="21" id="KW-1185">Reference proteome</keyword>
<dbReference type="SMART" id="SM00341">
    <property type="entry name" value="HRDC"/>
    <property type="match status" value="1"/>
</dbReference>
<feature type="domain" description="Helicase C-terminal" evidence="19">
    <location>
        <begin position="220"/>
        <end position="370"/>
    </location>
</feature>
<dbReference type="GO" id="GO:0043138">
    <property type="term" value="F:3'-5' DNA helicase activity"/>
    <property type="evidence" value="ECO:0007669"/>
    <property type="project" value="UniProtKB-EC"/>
</dbReference>
<dbReference type="AlphaFoldDB" id="A0A939IIB5"/>
<dbReference type="GO" id="GO:0043590">
    <property type="term" value="C:bacterial nucleoid"/>
    <property type="evidence" value="ECO:0007669"/>
    <property type="project" value="TreeGrafter"/>
</dbReference>
<dbReference type="PROSITE" id="PS50967">
    <property type="entry name" value="HRDC"/>
    <property type="match status" value="1"/>
</dbReference>
<dbReference type="PROSITE" id="PS51192">
    <property type="entry name" value="HELICASE_ATP_BIND_1"/>
    <property type="match status" value="1"/>
</dbReference>
<dbReference type="InterPro" id="IPR001650">
    <property type="entry name" value="Helicase_C-like"/>
</dbReference>
<dbReference type="GO" id="GO:0009432">
    <property type="term" value="P:SOS response"/>
    <property type="evidence" value="ECO:0007669"/>
    <property type="project" value="UniProtKB-UniRule"/>
</dbReference>
<dbReference type="InterPro" id="IPR004589">
    <property type="entry name" value="DNA_helicase_ATP-dep_RecQ"/>
</dbReference>
<dbReference type="InterPro" id="IPR002121">
    <property type="entry name" value="HRDC_dom"/>
</dbReference>
<feature type="domain" description="HRDC" evidence="17">
    <location>
        <begin position="532"/>
        <end position="611"/>
    </location>
</feature>
<evidence type="ECO:0000256" key="6">
    <source>
        <dbReference type="ARBA" id="ARBA00022763"/>
    </source>
</evidence>
<feature type="domain" description="Helicase ATP-binding" evidence="18">
    <location>
        <begin position="27"/>
        <end position="196"/>
    </location>
</feature>
<evidence type="ECO:0000313" key="21">
    <source>
        <dbReference type="Proteomes" id="UP000664545"/>
    </source>
</evidence>
<organism evidence="20 21">
    <name type="scientific">Clostridium aminobutyricum</name>
    <dbReference type="NCBI Taxonomy" id="33953"/>
    <lineage>
        <taxon>Bacteria</taxon>
        <taxon>Bacillati</taxon>
        <taxon>Bacillota</taxon>
        <taxon>Clostridia</taxon>
        <taxon>Eubacteriales</taxon>
        <taxon>Clostridiaceae</taxon>
        <taxon>Clostridium</taxon>
    </lineage>
</organism>
<dbReference type="InterPro" id="IPR018982">
    <property type="entry name" value="RQC_domain"/>
</dbReference>
<reference evidence="20" key="1">
    <citation type="submission" date="2021-02" db="EMBL/GenBank/DDBJ databases">
        <title>Abyssanaerobacter marinus gen.nov., sp., nov, anaerobic bacterium isolated from the Onnuri vent field of Indian Ocean and suggestion of Mogibacteriaceae fam. nov., and proposal of reclassification of ambiguous this family's genus member.</title>
        <authorList>
            <person name="Kim Y.J."/>
            <person name="Yang J.-A."/>
        </authorList>
    </citation>
    <scope>NUCLEOTIDE SEQUENCE</scope>
    <source>
        <strain evidence="20">DSM 2634</strain>
    </source>
</reference>
<evidence type="ECO:0000256" key="11">
    <source>
        <dbReference type="ARBA" id="ARBA00023125"/>
    </source>
</evidence>
<dbReference type="Pfam" id="PF00570">
    <property type="entry name" value="HRDC"/>
    <property type="match status" value="1"/>
</dbReference>
<evidence type="ECO:0000256" key="8">
    <source>
        <dbReference type="ARBA" id="ARBA00022806"/>
    </source>
</evidence>
<dbReference type="PANTHER" id="PTHR13710:SF105">
    <property type="entry name" value="ATP-DEPENDENT DNA HELICASE Q1"/>
    <property type="match status" value="1"/>
</dbReference>
<dbReference type="Pfam" id="PF16124">
    <property type="entry name" value="RecQ_Zn_bind"/>
    <property type="match status" value="1"/>
</dbReference>
<dbReference type="NCBIfam" id="TIGR00614">
    <property type="entry name" value="recQ_fam"/>
    <property type="match status" value="1"/>
</dbReference>
<dbReference type="Gene3D" id="1.10.150.80">
    <property type="entry name" value="HRDC domain"/>
    <property type="match status" value="1"/>
</dbReference>
<dbReference type="GO" id="GO:0016787">
    <property type="term" value="F:hydrolase activity"/>
    <property type="evidence" value="ECO:0007669"/>
    <property type="project" value="UniProtKB-KW"/>
</dbReference>
<dbReference type="GO" id="GO:0006281">
    <property type="term" value="P:DNA repair"/>
    <property type="evidence" value="ECO:0007669"/>
    <property type="project" value="UniProtKB-KW"/>
</dbReference>
<keyword evidence="6" id="KW-0227">DNA damage</keyword>
<keyword evidence="14" id="KW-0413">Isomerase</keyword>
<dbReference type="InterPro" id="IPR006293">
    <property type="entry name" value="DNA_helicase_ATP-dep_RecQ_bac"/>
</dbReference>
<evidence type="ECO:0000256" key="10">
    <source>
        <dbReference type="ARBA" id="ARBA00022840"/>
    </source>
</evidence>
<dbReference type="Proteomes" id="UP000664545">
    <property type="component" value="Unassembled WGS sequence"/>
</dbReference>
<dbReference type="CDD" id="cd17920">
    <property type="entry name" value="DEXHc_RecQ"/>
    <property type="match status" value="1"/>
</dbReference>
<evidence type="ECO:0000259" key="18">
    <source>
        <dbReference type="PROSITE" id="PS51192"/>
    </source>
</evidence>
<dbReference type="InterPro" id="IPR036388">
    <property type="entry name" value="WH-like_DNA-bd_sf"/>
</dbReference>
<evidence type="ECO:0000259" key="19">
    <source>
        <dbReference type="PROSITE" id="PS51194"/>
    </source>
</evidence>
<dbReference type="InterPro" id="IPR014001">
    <property type="entry name" value="Helicase_ATP-bd"/>
</dbReference>
<dbReference type="Pfam" id="PF09382">
    <property type="entry name" value="RQC"/>
    <property type="match status" value="1"/>
</dbReference>
<evidence type="ECO:0000256" key="7">
    <source>
        <dbReference type="ARBA" id="ARBA00022801"/>
    </source>
</evidence>
<dbReference type="GO" id="GO:0006310">
    <property type="term" value="P:DNA recombination"/>
    <property type="evidence" value="ECO:0007669"/>
    <property type="project" value="UniProtKB-UniRule"/>
</dbReference>
<keyword evidence="13" id="KW-0234">DNA repair</keyword>
<sequence length="611" mass="69627">MTYKSKQEILKQYFGYDSFREGQAFLVDSILAGKDVVGVMPTGAGKSICFQVPSMMFEGITLVISPLISLMKDQVNALTQAGIKAAYLNSSLTLNQYHRVLQNARNGEYKLLYVAPERLLTEEFLDFAQNSNIAMFTIDEAHCISQWGQDFRPSYLKIIDFLSQLPKRPVVSAFTATATAQVREDIVSSLKLTNPEILVTGFDRKNLSFEVIKPADKFQTLCDFLKQKQEETGIIYCTTRKTVEEVCDRLTKQGYLATRYHAGLTDQERKENQDDFIFDRMRIIVATNAFGMGIDKSNVSYVVHYNMPKDLESYYQEAGRAGRDGGPAECVLLYSGQDVRMNLFLIDNNKDAEYAETELEELIKSKDRERLKKMTFYCHTNNCLREYILNYFGDTAPNFCGNCSNCKTNFETIDITVEAQKILSCVYRVKERYGVKTIIDILRGSKNEKILHLRLDSLPTYGIMKNGEKQVREIINYLILNDYLALTTDQYPVLKLGNRSREILIDKAEIQMKLAKDIEALKPNKKVKPELLGVDQILLERLKKIRLQFASQQKVPAFVIFTDSALIDMCDKLPLNDSEFLMVSGVGEAKLKRYGQRFISEISDFVSGKNG</sequence>
<dbReference type="PANTHER" id="PTHR13710">
    <property type="entry name" value="DNA HELICASE RECQ FAMILY MEMBER"/>
    <property type="match status" value="1"/>
</dbReference>
<dbReference type="NCBIfam" id="TIGR01389">
    <property type="entry name" value="recQ"/>
    <property type="match status" value="1"/>
</dbReference>
<keyword evidence="12" id="KW-0233">DNA recombination</keyword>
<dbReference type="GO" id="GO:0005524">
    <property type="term" value="F:ATP binding"/>
    <property type="evidence" value="ECO:0007669"/>
    <property type="project" value="UniProtKB-KW"/>
</dbReference>
<keyword evidence="8 20" id="KW-0347">Helicase</keyword>
<dbReference type="Pfam" id="PF00271">
    <property type="entry name" value="Helicase_C"/>
    <property type="match status" value="1"/>
</dbReference>
<evidence type="ECO:0000256" key="4">
    <source>
        <dbReference type="ARBA" id="ARBA00022723"/>
    </source>
</evidence>
<evidence type="ECO:0000259" key="17">
    <source>
        <dbReference type="PROSITE" id="PS50967"/>
    </source>
</evidence>
<proteinExistence type="inferred from homology"/>
<evidence type="ECO:0000256" key="13">
    <source>
        <dbReference type="ARBA" id="ARBA00023204"/>
    </source>
</evidence>
<evidence type="ECO:0000313" key="20">
    <source>
        <dbReference type="EMBL" id="MBN7772319.1"/>
    </source>
</evidence>
<protein>
    <recommendedName>
        <fullName evidence="16">DNA helicase RecQ</fullName>
        <ecNumber evidence="16">5.6.2.4</ecNumber>
    </recommendedName>
</protein>
<comment type="cofactor">
    <cofactor evidence="2">
        <name>Zn(2+)</name>
        <dbReference type="ChEBI" id="CHEBI:29105"/>
    </cofactor>
</comment>
<evidence type="ECO:0000256" key="15">
    <source>
        <dbReference type="ARBA" id="ARBA00034617"/>
    </source>
</evidence>
<keyword evidence="4" id="KW-0479">Metal-binding</keyword>
<evidence type="ECO:0000256" key="9">
    <source>
        <dbReference type="ARBA" id="ARBA00022833"/>
    </source>
</evidence>
<dbReference type="CDD" id="cd18794">
    <property type="entry name" value="SF2_C_RecQ"/>
    <property type="match status" value="1"/>
</dbReference>
<keyword evidence="10" id="KW-0067">ATP-binding</keyword>
<dbReference type="GO" id="GO:0006260">
    <property type="term" value="P:DNA replication"/>
    <property type="evidence" value="ECO:0007669"/>
    <property type="project" value="InterPro"/>
</dbReference>
<dbReference type="GO" id="GO:0046872">
    <property type="term" value="F:metal ion binding"/>
    <property type="evidence" value="ECO:0007669"/>
    <property type="project" value="UniProtKB-KW"/>
</dbReference>
<dbReference type="SUPFAM" id="SSF47819">
    <property type="entry name" value="HRDC-like"/>
    <property type="match status" value="1"/>
</dbReference>
<keyword evidence="7 20" id="KW-0378">Hydrolase</keyword>
<dbReference type="InterPro" id="IPR027417">
    <property type="entry name" value="P-loop_NTPase"/>
</dbReference>
<keyword evidence="11" id="KW-0238">DNA-binding</keyword>
<evidence type="ECO:0000256" key="5">
    <source>
        <dbReference type="ARBA" id="ARBA00022741"/>
    </source>
</evidence>
<dbReference type="InterPro" id="IPR044876">
    <property type="entry name" value="HRDC_dom_sf"/>
</dbReference>
<evidence type="ECO:0000256" key="12">
    <source>
        <dbReference type="ARBA" id="ARBA00023172"/>
    </source>
</evidence>
<dbReference type="EMBL" id="JAFJZZ010000001">
    <property type="protein sequence ID" value="MBN7772319.1"/>
    <property type="molecule type" value="Genomic_DNA"/>
</dbReference>
<keyword evidence="9" id="KW-0862">Zinc</keyword>
<dbReference type="Gene3D" id="1.10.10.10">
    <property type="entry name" value="Winged helix-like DNA-binding domain superfamily/Winged helix DNA-binding domain"/>
    <property type="match status" value="1"/>
</dbReference>
<evidence type="ECO:0000256" key="16">
    <source>
        <dbReference type="NCBIfam" id="TIGR01389"/>
    </source>
</evidence>
<dbReference type="PROSITE" id="PS51194">
    <property type="entry name" value="HELICASE_CTER"/>
    <property type="match status" value="1"/>
</dbReference>
<dbReference type="GO" id="GO:0030894">
    <property type="term" value="C:replisome"/>
    <property type="evidence" value="ECO:0007669"/>
    <property type="project" value="TreeGrafter"/>
</dbReference>
<dbReference type="InterPro" id="IPR010997">
    <property type="entry name" value="HRDC-like_sf"/>
</dbReference>
<evidence type="ECO:0000256" key="1">
    <source>
        <dbReference type="ARBA" id="ARBA00001946"/>
    </source>
</evidence>
<dbReference type="SUPFAM" id="SSF52540">
    <property type="entry name" value="P-loop containing nucleoside triphosphate hydrolases"/>
    <property type="match status" value="1"/>
</dbReference>
<gene>
    <name evidence="20" type="primary">recQ</name>
    <name evidence="20" type="ORF">JYB65_02995</name>
</gene>
<dbReference type="EC" id="5.6.2.4" evidence="16"/>
<evidence type="ECO:0000256" key="14">
    <source>
        <dbReference type="ARBA" id="ARBA00023235"/>
    </source>
</evidence>
<dbReference type="Gene3D" id="3.40.50.300">
    <property type="entry name" value="P-loop containing nucleotide triphosphate hydrolases"/>
    <property type="match status" value="2"/>
</dbReference>
<accession>A0A939IIB5</accession>
<dbReference type="InterPro" id="IPR036390">
    <property type="entry name" value="WH_DNA-bd_sf"/>
</dbReference>
<comment type="caution">
    <text evidence="20">The sequence shown here is derived from an EMBL/GenBank/DDBJ whole genome shotgun (WGS) entry which is preliminary data.</text>
</comment>
<evidence type="ECO:0000256" key="3">
    <source>
        <dbReference type="ARBA" id="ARBA00005446"/>
    </source>
</evidence>
<dbReference type="RefSeq" id="WP_206581129.1">
    <property type="nucleotide sequence ID" value="NZ_JAFJZZ010000001.1"/>
</dbReference>
<dbReference type="GO" id="GO:0009378">
    <property type="term" value="F:four-way junction helicase activity"/>
    <property type="evidence" value="ECO:0007669"/>
    <property type="project" value="TreeGrafter"/>
</dbReference>
<dbReference type="SMART" id="SM00956">
    <property type="entry name" value="RQC"/>
    <property type="match status" value="1"/>
</dbReference>
<dbReference type="Pfam" id="PF00270">
    <property type="entry name" value="DEAD"/>
    <property type="match status" value="1"/>
</dbReference>
<dbReference type="SMART" id="SM00490">
    <property type="entry name" value="HELICc"/>
    <property type="match status" value="1"/>
</dbReference>
<dbReference type="InterPro" id="IPR011545">
    <property type="entry name" value="DEAD/DEAH_box_helicase_dom"/>
</dbReference>